<name>A0A6N8CUP4_9BACI</name>
<dbReference type="RefSeq" id="WP_155218355.1">
    <property type="nucleotide sequence ID" value="NZ_WNHB01000010.1"/>
</dbReference>
<dbReference type="EMBL" id="WNHB01000010">
    <property type="protein sequence ID" value="MTT31876.1"/>
    <property type="molecule type" value="Genomic_DNA"/>
</dbReference>
<dbReference type="PANTHER" id="PTHR33204">
    <property type="entry name" value="TRANSCRIPTIONAL REGULATOR, MARR FAMILY"/>
    <property type="match status" value="1"/>
</dbReference>
<keyword evidence="3" id="KW-0804">Transcription</keyword>
<dbReference type="OrthoDB" id="9791143at2"/>
<organism evidence="5 6">
    <name type="scientific">Terrilactibacillus tamarindi</name>
    <dbReference type="NCBI Taxonomy" id="2599694"/>
    <lineage>
        <taxon>Bacteria</taxon>
        <taxon>Bacillati</taxon>
        <taxon>Bacillota</taxon>
        <taxon>Bacilli</taxon>
        <taxon>Bacillales</taxon>
        <taxon>Bacillaceae</taxon>
        <taxon>Terrilactibacillus</taxon>
    </lineage>
</organism>
<protein>
    <submittedName>
        <fullName evidence="5">MarR family transcriptional regulator</fullName>
    </submittedName>
</protein>
<dbReference type="CDD" id="cd00090">
    <property type="entry name" value="HTH_ARSR"/>
    <property type="match status" value="1"/>
</dbReference>
<dbReference type="InterPro" id="IPR011991">
    <property type="entry name" value="ArsR-like_HTH"/>
</dbReference>
<dbReference type="GO" id="GO:0003677">
    <property type="term" value="F:DNA binding"/>
    <property type="evidence" value="ECO:0007669"/>
    <property type="project" value="UniProtKB-KW"/>
</dbReference>
<keyword evidence="1" id="KW-0805">Transcription regulation</keyword>
<dbReference type="AlphaFoldDB" id="A0A6N8CUP4"/>
<accession>A0A6N8CUP4</accession>
<reference evidence="5 6" key="1">
    <citation type="submission" date="2019-11" db="EMBL/GenBank/DDBJ databases">
        <title>Terrilactibacillus tamarindus sp. nov. BCM23-1 isolated from bark of Tamarindus indica.</title>
        <authorList>
            <person name="Kingkaew E."/>
            <person name="Tanasupawat S."/>
        </authorList>
    </citation>
    <scope>NUCLEOTIDE SEQUENCE [LARGE SCALE GENOMIC DNA]</scope>
    <source>
        <strain evidence="5 6">BCM23-1</strain>
    </source>
</reference>
<dbReference type="Proteomes" id="UP000440978">
    <property type="component" value="Unassembled WGS sequence"/>
</dbReference>
<evidence type="ECO:0000256" key="1">
    <source>
        <dbReference type="ARBA" id="ARBA00023015"/>
    </source>
</evidence>
<evidence type="ECO:0000256" key="3">
    <source>
        <dbReference type="ARBA" id="ARBA00023163"/>
    </source>
</evidence>
<keyword evidence="6" id="KW-1185">Reference proteome</keyword>
<dbReference type="InterPro" id="IPR036388">
    <property type="entry name" value="WH-like_DNA-bd_sf"/>
</dbReference>
<dbReference type="InterPro" id="IPR036390">
    <property type="entry name" value="WH_DNA-bd_sf"/>
</dbReference>
<dbReference type="Gene3D" id="1.10.10.10">
    <property type="entry name" value="Winged helix-like DNA-binding domain superfamily/Winged helix DNA-binding domain"/>
    <property type="match status" value="1"/>
</dbReference>
<dbReference type="SUPFAM" id="SSF46785">
    <property type="entry name" value="Winged helix' DNA-binding domain"/>
    <property type="match status" value="1"/>
</dbReference>
<dbReference type="Pfam" id="PF01638">
    <property type="entry name" value="HxlR"/>
    <property type="match status" value="1"/>
</dbReference>
<evidence type="ECO:0000313" key="5">
    <source>
        <dbReference type="EMBL" id="MTT31876.1"/>
    </source>
</evidence>
<evidence type="ECO:0000259" key="4">
    <source>
        <dbReference type="PROSITE" id="PS51118"/>
    </source>
</evidence>
<dbReference type="InterPro" id="IPR002577">
    <property type="entry name" value="HTH_HxlR"/>
</dbReference>
<evidence type="ECO:0000256" key="2">
    <source>
        <dbReference type="ARBA" id="ARBA00023125"/>
    </source>
</evidence>
<comment type="caution">
    <text evidence="5">The sequence shown here is derived from an EMBL/GenBank/DDBJ whole genome shotgun (WGS) entry which is preliminary data.</text>
</comment>
<evidence type="ECO:0000313" key="6">
    <source>
        <dbReference type="Proteomes" id="UP000440978"/>
    </source>
</evidence>
<gene>
    <name evidence="5" type="ORF">GMB86_07610</name>
</gene>
<feature type="domain" description="HTH hxlR-type" evidence="4">
    <location>
        <begin position="6"/>
        <end position="104"/>
    </location>
</feature>
<dbReference type="PANTHER" id="PTHR33204:SF29">
    <property type="entry name" value="TRANSCRIPTIONAL REGULATOR"/>
    <property type="match status" value="1"/>
</dbReference>
<proteinExistence type="predicted"/>
<dbReference type="PROSITE" id="PS51118">
    <property type="entry name" value="HTH_HXLR"/>
    <property type="match status" value="1"/>
</dbReference>
<keyword evidence="2" id="KW-0238">DNA-binding</keyword>
<sequence length="119" mass="13619">MKTYNIPVEATLEVIGGKWKVVILCHLTKGTKRTSELKRLMPQITQKMLTQQLRELEADGVIERKSYNQVPPRVEYSLTDYGWSLQTILDSLCAWGECHLEKKYGDPNIALVNNVVEVN</sequence>